<dbReference type="GO" id="GO:0016998">
    <property type="term" value="P:cell wall macromolecule catabolic process"/>
    <property type="evidence" value="ECO:0007669"/>
    <property type="project" value="InterPro"/>
</dbReference>
<evidence type="ECO:0000256" key="1">
    <source>
        <dbReference type="ARBA" id="ARBA00010646"/>
    </source>
</evidence>
<keyword evidence="3" id="KW-1185">Reference proteome</keyword>
<dbReference type="SUPFAM" id="SSF51445">
    <property type="entry name" value="(Trans)glycosidases"/>
    <property type="match status" value="1"/>
</dbReference>
<dbReference type="PROSITE" id="PS51904">
    <property type="entry name" value="GLYCOSYL_HYDROL_F25_2"/>
    <property type="match status" value="1"/>
</dbReference>
<dbReference type="GO" id="GO:0003796">
    <property type="term" value="F:lysozyme activity"/>
    <property type="evidence" value="ECO:0007669"/>
    <property type="project" value="InterPro"/>
</dbReference>
<evidence type="ECO:0000313" key="2">
    <source>
        <dbReference type="EMBL" id="QBP17732.1"/>
    </source>
</evidence>
<dbReference type="OrthoDB" id="5056238at2"/>
<dbReference type="Pfam" id="PF01183">
    <property type="entry name" value="Glyco_hydro_25"/>
    <property type="match status" value="1"/>
</dbReference>
<dbReference type="GO" id="GO:0009253">
    <property type="term" value="P:peptidoglycan catabolic process"/>
    <property type="evidence" value="ECO:0007669"/>
    <property type="project" value="InterPro"/>
</dbReference>
<dbReference type="Proteomes" id="UP000294321">
    <property type="component" value="Chromosome"/>
</dbReference>
<protein>
    <recommendedName>
        <fullName evidence="4">1,4-beta-N-acetylmuramidase</fullName>
    </recommendedName>
</protein>
<evidence type="ECO:0008006" key="4">
    <source>
        <dbReference type="Google" id="ProtNLM"/>
    </source>
</evidence>
<dbReference type="AlphaFoldDB" id="A0A4P6ZJZ3"/>
<sequence length="303" mass="34727">MKSRNILKTLIMSLVLVVTLLVGGNFVSGHHIQVNASQADAYDISQYQGRINDRQAQGLKNEVKFVILRAQAGSSYQDAQFQHSMNEMNKNNVPYGVYSYSLYHNNQQARNEASTLYNRAPQANFYINDIEQNNAGSRIVSATNAWADQMKRLTTKPVVLYSGASFINQYLRPALKHYDAVWVAQYYYKKPIIGHKYDLWQYSSTHYSKALGQKLDASKLMGNKPLSFWIGSNGNGVVQPIKTRRAKSITKVTPRTATFNLRQYHHEMTKIGRKFKRGDYRLSRTEKKAMKIYQTRHGHAFRG</sequence>
<dbReference type="RefSeq" id="WP_133441277.1">
    <property type="nucleotide sequence ID" value="NZ_CP034726.1"/>
</dbReference>
<dbReference type="KEGG" id="lji:ELX58_00760"/>
<gene>
    <name evidence="2" type="ORF">ELX58_00760</name>
</gene>
<reference evidence="3" key="1">
    <citation type="submission" date="2018-12" db="EMBL/GenBank/DDBJ databases">
        <title>A new species of lactobacillus.</title>
        <authorList>
            <person name="Jian Y."/>
            <person name="Xin L."/>
            <person name="Hong Z.J."/>
            <person name="Ming L.Z."/>
            <person name="Hong X.Z."/>
        </authorList>
    </citation>
    <scope>NUCLEOTIDE SEQUENCE [LARGE SCALE GENOMIC DNA]</scope>
    <source>
        <strain evidence="3">HSLZ-75</strain>
    </source>
</reference>
<dbReference type="InterPro" id="IPR017853">
    <property type="entry name" value="GH"/>
</dbReference>
<comment type="similarity">
    <text evidence="1">Belongs to the glycosyl hydrolase 25 family.</text>
</comment>
<organism evidence="2 3">
    <name type="scientific">Acetilactobacillus jinshanensis</name>
    <dbReference type="NCBI Taxonomy" id="1720083"/>
    <lineage>
        <taxon>Bacteria</taxon>
        <taxon>Bacillati</taxon>
        <taxon>Bacillota</taxon>
        <taxon>Bacilli</taxon>
        <taxon>Lactobacillales</taxon>
        <taxon>Lactobacillaceae</taxon>
        <taxon>Acetilactobacillus</taxon>
    </lineage>
</organism>
<dbReference type="PANTHER" id="PTHR34135">
    <property type="entry name" value="LYSOZYME"/>
    <property type="match status" value="1"/>
</dbReference>
<dbReference type="Gene3D" id="3.20.20.80">
    <property type="entry name" value="Glycosidases"/>
    <property type="match status" value="1"/>
</dbReference>
<evidence type="ECO:0000313" key="3">
    <source>
        <dbReference type="Proteomes" id="UP000294321"/>
    </source>
</evidence>
<accession>A0A4P6ZJZ3</accession>
<dbReference type="GO" id="GO:0016052">
    <property type="term" value="P:carbohydrate catabolic process"/>
    <property type="evidence" value="ECO:0007669"/>
    <property type="project" value="TreeGrafter"/>
</dbReference>
<dbReference type="EMBL" id="CP034726">
    <property type="protein sequence ID" value="QBP17732.1"/>
    <property type="molecule type" value="Genomic_DNA"/>
</dbReference>
<proteinExistence type="inferred from homology"/>
<name>A0A4P6ZJZ3_9LACO</name>
<dbReference type="InterPro" id="IPR002053">
    <property type="entry name" value="Glyco_hydro_25"/>
</dbReference>
<dbReference type="PANTHER" id="PTHR34135:SF1">
    <property type="entry name" value="GLYCOSYL HYDROLASE FAMILY 25"/>
    <property type="match status" value="1"/>
</dbReference>